<comment type="caution">
    <text evidence="2">The sequence shown here is derived from an EMBL/GenBank/DDBJ whole genome shotgun (WGS) entry which is preliminary data.</text>
</comment>
<reference evidence="2 3" key="1">
    <citation type="submission" date="2016-07" db="EMBL/GenBank/DDBJ databases">
        <authorList>
            <person name="Townsley L."/>
            <person name="Shank E.A."/>
        </authorList>
    </citation>
    <scope>NUCLEOTIDE SEQUENCE [LARGE SCALE GENOMIC DNA]</scope>
    <source>
        <strain evidence="2 3">CH01</strain>
    </source>
</reference>
<dbReference type="RefSeq" id="WP_069035058.1">
    <property type="nucleotide sequence ID" value="NZ_MDKC01000035.1"/>
</dbReference>
<dbReference type="Gene3D" id="3.10.180.10">
    <property type="entry name" value="2,3-Dihydroxybiphenyl 1,2-Dioxygenase, domain 1"/>
    <property type="match status" value="1"/>
</dbReference>
<dbReference type="Proteomes" id="UP000094580">
    <property type="component" value="Unassembled WGS sequence"/>
</dbReference>
<dbReference type="InterPro" id="IPR029068">
    <property type="entry name" value="Glyas_Bleomycin-R_OHBP_Dase"/>
</dbReference>
<organism evidence="2 3">
    <name type="scientific">Gottfriedia luciferensis</name>
    <dbReference type="NCBI Taxonomy" id="178774"/>
    <lineage>
        <taxon>Bacteria</taxon>
        <taxon>Bacillati</taxon>
        <taxon>Bacillota</taxon>
        <taxon>Bacilli</taxon>
        <taxon>Bacillales</taxon>
        <taxon>Bacillaceae</taxon>
        <taxon>Gottfriedia</taxon>
    </lineage>
</organism>
<protein>
    <recommendedName>
        <fullName evidence="1">VOC domain-containing protein</fullName>
    </recommendedName>
</protein>
<evidence type="ECO:0000259" key="1">
    <source>
        <dbReference type="PROSITE" id="PS51819"/>
    </source>
</evidence>
<gene>
    <name evidence="2" type="ORF">BED47_12570</name>
</gene>
<dbReference type="InterPro" id="IPR037523">
    <property type="entry name" value="VOC_core"/>
</dbReference>
<name>A0ABX2ZKC5_9BACI</name>
<evidence type="ECO:0000313" key="3">
    <source>
        <dbReference type="Proteomes" id="UP000094580"/>
    </source>
</evidence>
<dbReference type="InterPro" id="IPR004360">
    <property type="entry name" value="Glyas_Fos-R_dOase_dom"/>
</dbReference>
<dbReference type="Pfam" id="PF00903">
    <property type="entry name" value="Glyoxalase"/>
    <property type="match status" value="1"/>
</dbReference>
<sequence length="127" mass="14535">MKSTVSPIANKVNYVFIHVKDLKKSVNWYCKLLGITLDSSQIESPVFNIPVTGTTGLTLDDHTFDPNFKFEPSKNVLFNFHTENIDVAYNFMKKNNITIVKEIERIGEFAYFNFEDLDGNVLMICTS</sequence>
<dbReference type="SUPFAM" id="SSF54593">
    <property type="entry name" value="Glyoxalase/Bleomycin resistance protein/Dihydroxybiphenyl dioxygenase"/>
    <property type="match status" value="1"/>
</dbReference>
<dbReference type="PROSITE" id="PS51819">
    <property type="entry name" value="VOC"/>
    <property type="match status" value="1"/>
</dbReference>
<evidence type="ECO:0000313" key="2">
    <source>
        <dbReference type="EMBL" id="ODG90165.1"/>
    </source>
</evidence>
<keyword evidence="3" id="KW-1185">Reference proteome</keyword>
<accession>A0ABX2ZKC5</accession>
<dbReference type="EMBL" id="MDKC01000035">
    <property type="protein sequence ID" value="ODG90165.1"/>
    <property type="molecule type" value="Genomic_DNA"/>
</dbReference>
<proteinExistence type="predicted"/>
<feature type="domain" description="VOC" evidence="1">
    <location>
        <begin position="11"/>
        <end position="127"/>
    </location>
</feature>
<dbReference type="CDD" id="cd06587">
    <property type="entry name" value="VOC"/>
    <property type="match status" value="1"/>
</dbReference>